<feature type="region of interest" description="Disordered" evidence="3">
    <location>
        <begin position="1"/>
        <end position="23"/>
    </location>
</feature>
<reference evidence="5 6" key="1">
    <citation type="submission" date="2024-05" db="EMBL/GenBank/DDBJ databases">
        <title>Genome sequencing and assembly of Indian major carp, Cirrhinus mrigala (Hamilton, 1822).</title>
        <authorList>
            <person name="Mohindra V."/>
            <person name="Chowdhury L.M."/>
            <person name="Lal K."/>
            <person name="Jena J.K."/>
        </authorList>
    </citation>
    <scope>NUCLEOTIDE SEQUENCE [LARGE SCALE GENOMIC DNA]</scope>
    <source>
        <strain evidence="5">CM1030</strain>
        <tissue evidence="5">Blood</tissue>
    </source>
</reference>
<keyword evidence="1 2" id="KW-0728">SH3 domain</keyword>
<name>A0ABD0NES2_CIRMR</name>
<feature type="compositionally biased region" description="Low complexity" evidence="3">
    <location>
        <begin position="1"/>
        <end position="16"/>
    </location>
</feature>
<evidence type="ECO:0000313" key="5">
    <source>
        <dbReference type="EMBL" id="KAL0159792.1"/>
    </source>
</evidence>
<feature type="domain" description="SH3" evidence="4">
    <location>
        <begin position="20"/>
        <end position="69"/>
    </location>
</feature>
<dbReference type="AlphaFoldDB" id="A0ABD0NES2"/>
<evidence type="ECO:0000313" key="6">
    <source>
        <dbReference type="Proteomes" id="UP001529510"/>
    </source>
</evidence>
<dbReference type="InterPro" id="IPR001452">
    <property type="entry name" value="SH3_domain"/>
</dbReference>
<organism evidence="5 6">
    <name type="scientific">Cirrhinus mrigala</name>
    <name type="common">Mrigala</name>
    <dbReference type="NCBI Taxonomy" id="683832"/>
    <lineage>
        <taxon>Eukaryota</taxon>
        <taxon>Metazoa</taxon>
        <taxon>Chordata</taxon>
        <taxon>Craniata</taxon>
        <taxon>Vertebrata</taxon>
        <taxon>Euteleostomi</taxon>
        <taxon>Actinopterygii</taxon>
        <taxon>Neopterygii</taxon>
        <taxon>Teleostei</taxon>
        <taxon>Ostariophysi</taxon>
        <taxon>Cypriniformes</taxon>
        <taxon>Cyprinidae</taxon>
        <taxon>Labeoninae</taxon>
        <taxon>Labeonini</taxon>
        <taxon>Cirrhinus</taxon>
    </lineage>
</organism>
<comment type="caution">
    <text evidence="5">The sequence shown here is derived from an EMBL/GenBank/DDBJ whole genome shotgun (WGS) entry which is preliminary data.</text>
</comment>
<sequence length="69" mass="7340">PSPLPSRSRSSSVGESLGLGGGRSMRAIVSHPASSNPVLLPFSRGDMVTVLIPEPRNGWLYGRHDSSLR</sequence>
<dbReference type="PROSITE" id="PS50002">
    <property type="entry name" value="SH3"/>
    <property type="match status" value="1"/>
</dbReference>
<dbReference type="SUPFAM" id="SSF50044">
    <property type="entry name" value="SH3-domain"/>
    <property type="match status" value="1"/>
</dbReference>
<evidence type="ECO:0000256" key="3">
    <source>
        <dbReference type="SAM" id="MobiDB-lite"/>
    </source>
</evidence>
<feature type="non-terminal residue" evidence="5">
    <location>
        <position position="1"/>
    </location>
</feature>
<dbReference type="EMBL" id="JAMKFB020000022">
    <property type="protein sequence ID" value="KAL0159792.1"/>
    <property type="molecule type" value="Genomic_DNA"/>
</dbReference>
<dbReference type="PANTHER" id="PTHR14206:SF5">
    <property type="entry name" value="BRAIN-SPECIFIC ANGIOGENESIS INHIBITOR 1-ASSOCIATED PROTEIN 2-LIKE PROTEIN 2"/>
    <property type="match status" value="1"/>
</dbReference>
<dbReference type="Proteomes" id="UP001529510">
    <property type="component" value="Unassembled WGS sequence"/>
</dbReference>
<dbReference type="InterPro" id="IPR036028">
    <property type="entry name" value="SH3-like_dom_sf"/>
</dbReference>
<dbReference type="InterPro" id="IPR027681">
    <property type="entry name" value="IRSp53/IRTKS/Pinkbar"/>
</dbReference>
<accession>A0ABD0NES2</accession>
<proteinExistence type="predicted"/>
<dbReference type="PANTHER" id="PTHR14206">
    <property type="entry name" value="BRAIN-SPECIFIC ANGIOGENESIS INHIBITOR 1-ASSOCIATED PROTEIN 2"/>
    <property type="match status" value="1"/>
</dbReference>
<feature type="non-terminal residue" evidence="5">
    <location>
        <position position="69"/>
    </location>
</feature>
<protein>
    <recommendedName>
        <fullName evidence="4">SH3 domain-containing protein</fullName>
    </recommendedName>
</protein>
<evidence type="ECO:0000256" key="1">
    <source>
        <dbReference type="ARBA" id="ARBA00022443"/>
    </source>
</evidence>
<dbReference type="Gene3D" id="2.30.30.40">
    <property type="entry name" value="SH3 Domains"/>
    <property type="match status" value="1"/>
</dbReference>
<evidence type="ECO:0000259" key="4">
    <source>
        <dbReference type="PROSITE" id="PS50002"/>
    </source>
</evidence>
<evidence type="ECO:0000256" key="2">
    <source>
        <dbReference type="PROSITE-ProRule" id="PRU00192"/>
    </source>
</evidence>
<gene>
    <name evidence="5" type="ORF">M9458_043517</name>
</gene>
<keyword evidence="6" id="KW-1185">Reference proteome</keyword>